<evidence type="ECO:0000313" key="2">
    <source>
        <dbReference type="Proteomes" id="UP000588604"/>
    </source>
</evidence>
<dbReference type="Proteomes" id="UP000588604">
    <property type="component" value="Unassembled WGS sequence"/>
</dbReference>
<dbReference type="RefSeq" id="WP_184496486.1">
    <property type="nucleotide sequence ID" value="NZ_JACIJO010000003.1"/>
</dbReference>
<gene>
    <name evidence="1" type="ORF">FHS59_003367</name>
</gene>
<dbReference type="EMBL" id="JACIJO010000003">
    <property type="protein sequence ID" value="MBB6327724.1"/>
    <property type="molecule type" value="Genomic_DNA"/>
</dbReference>
<name>A0A841MSU0_9BACT</name>
<proteinExistence type="predicted"/>
<reference evidence="1 2" key="1">
    <citation type="submission" date="2020-08" db="EMBL/GenBank/DDBJ databases">
        <title>Genomic Encyclopedia of Type Strains, Phase IV (KMG-IV): sequencing the most valuable type-strain genomes for metagenomic binning, comparative biology and taxonomic classification.</title>
        <authorList>
            <person name="Goeker M."/>
        </authorList>
    </citation>
    <scope>NUCLEOTIDE SEQUENCE [LARGE SCALE GENOMIC DNA]</scope>
    <source>
        <strain evidence="1 2">DSM 102044</strain>
    </source>
</reference>
<keyword evidence="2" id="KW-1185">Reference proteome</keyword>
<evidence type="ECO:0000313" key="1">
    <source>
        <dbReference type="EMBL" id="MBB6327724.1"/>
    </source>
</evidence>
<accession>A0A841MSU0</accession>
<dbReference type="AlphaFoldDB" id="A0A841MSU0"/>
<comment type="caution">
    <text evidence="1">The sequence shown here is derived from an EMBL/GenBank/DDBJ whole genome shotgun (WGS) entry which is preliminary data.</text>
</comment>
<protein>
    <submittedName>
        <fullName evidence="1">Uncharacterized protein</fullName>
    </submittedName>
</protein>
<organism evidence="1 2">
    <name type="scientific">Algoriphagus iocasae</name>
    <dbReference type="NCBI Taxonomy" id="1836499"/>
    <lineage>
        <taxon>Bacteria</taxon>
        <taxon>Pseudomonadati</taxon>
        <taxon>Bacteroidota</taxon>
        <taxon>Cytophagia</taxon>
        <taxon>Cytophagales</taxon>
        <taxon>Cyclobacteriaceae</taxon>
        <taxon>Algoriphagus</taxon>
    </lineage>
</organism>
<sequence>MYQKLKNIISGQKIKKLKVGKIELNIAYNKKVSFVDPLLPLKEIRNDLNLLPSIELKGSGECEPIWETKVKTIQNLNPTHFAKFSNSNINYVIKRFVTKEEKKPVSIYAYWANDHLFAIFTRRYDYGKFYVEVVNNLTANHELERDEKGVFLIKCDSNKVLLRHFGHSHSFIWNDEIQMGKLISILT</sequence>